<organism evidence="4 5">
    <name type="scientific">Catellatospora bangladeshensis</name>
    <dbReference type="NCBI Taxonomy" id="310355"/>
    <lineage>
        <taxon>Bacteria</taxon>
        <taxon>Bacillati</taxon>
        <taxon>Actinomycetota</taxon>
        <taxon>Actinomycetes</taxon>
        <taxon>Micromonosporales</taxon>
        <taxon>Micromonosporaceae</taxon>
        <taxon>Catellatospora</taxon>
    </lineage>
</organism>
<dbReference type="AlphaFoldDB" id="A0A8J3JII8"/>
<sequence>MKAGVVAVAAALLAGLAAVPAAAHVTVNPKEVTAGGYARLTFRVPNERDDASTVKVEVVLPEDAPLASVSIKPAPGWTAVVEKRTLATPIKSHDREITQVASKITWTADASSAIRPGQFQEFDVSAGPVPEVGQLVFKSLQTYSSGEIVRWIEEAKPGEEAEHPAPVLKVLPKAGAPSAPAPAAAGAAPAGDDPWPLVLSIAALAVALAALTLALRRRPAPPA</sequence>
<keyword evidence="5" id="KW-1185">Reference proteome</keyword>
<keyword evidence="2" id="KW-0732">Signal</keyword>
<dbReference type="Pfam" id="PF07987">
    <property type="entry name" value="DUF1775"/>
    <property type="match status" value="1"/>
</dbReference>
<feature type="transmembrane region" description="Helical" evidence="1">
    <location>
        <begin position="195"/>
        <end position="215"/>
    </location>
</feature>
<evidence type="ECO:0000256" key="1">
    <source>
        <dbReference type="SAM" id="Phobius"/>
    </source>
</evidence>
<keyword evidence="1" id="KW-0472">Membrane</keyword>
<dbReference type="Gene3D" id="2.60.40.2230">
    <property type="entry name" value="Uncharacterised protein YcnI-like PF07987, DUF1775"/>
    <property type="match status" value="1"/>
</dbReference>
<dbReference type="CDD" id="cd08545">
    <property type="entry name" value="YcnI_like"/>
    <property type="match status" value="1"/>
</dbReference>
<feature type="signal peptide" evidence="2">
    <location>
        <begin position="1"/>
        <end position="23"/>
    </location>
</feature>
<evidence type="ECO:0000313" key="5">
    <source>
        <dbReference type="Proteomes" id="UP000601223"/>
    </source>
</evidence>
<dbReference type="InterPro" id="IPR038507">
    <property type="entry name" value="YcnI-like_sf"/>
</dbReference>
<dbReference type="Proteomes" id="UP000601223">
    <property type="component" value="Unassembled WGS sequence"/>
</dbReference>
<gene>
    <name evidence="4" type="ORF">Cba03nite_68060</name>
</gene>
<keyword evidence="1" id="KW-1133">Transmembrane helix</keyword>
<feature type="chain" id="PRO_5035217414" description="YncI copper-binding domain-containing protein" evidence="2">
    <location>
        <begin position="24"/>
        <end position="223"/>
    </location>
</feature>
<evidence type="ECO:0000313" key="4">
    <source>
        <dbReference type="EMBL" id="GIF85457.1"/>
    </source>
</evidence>
<comment type="caution">
    <text evidence="4">The sequence shown here is derived from an EMBL/GenBank/DDBJ whole genome shotgun (WGS) entry which is preliminary data.</text>
</comment>
<name>A0A8J3JII8_9ACTN</name>
<dbReference type="InterPro" id="IPR012533">
    <property type="entry name" value="YcnI-copper_dom"/>
</dbReference>
<dbReference type="EMBL" id="BONF01000047">
    <property type="protein sequence ID" value="GIF85457.1"/>
    <property type="molecule type" value="Genomic_DNA"/>
</dbReference>
<evidence type="ECO:0000259" key="3">
    <source>
        <dbReference type="Pfam" id="PF07987"/>
    </source>
</evidence>
<reference evidence="4 5" key="1">
    <citation type="submission" date="2021-01" db="EMBL/GenBank/DDBJ databases">
        <title>Whole genome shotgun sequence of Catellatospora bangladeshensis NBRC 107357.</title>
        <authorList>
            <person name="Komaki H."/>
            <person name="Tamura T."/>
        </authorList>
    </citation>
    <scope>NUCLEOTIDE SEQUENCE [LARGE SCALE GENOMIC DNA]</scope>
    <source>
        <strain evidence="4 5">NBRC 107357</strain>
    </source>
</reference>
<evidence type="ECO:0000256" key="2">
    <source>
        <dbReference type="SAM" id="SignalP"/>
    </source>
</evidence>
<feature type="domain" description="YncI copper-binding" evidence="3">
    <location>
        <begin position="24"/>
        <end position="170"/>
    </location>
</feature>
<proteinExistence type="predicted"/>
<protein>
    <recommendedName>
        <fullName evidence="3">YncI copper-binding domain-containing protein</fullName>
    </recommendedName>
</protein>
<accession>A0A8J3JII8</accession>
<keyword evidence="1" id="KW-0812">Transmembrane</keyword>